<comment type="caution">
    <text evidence="2">The sequence shown here is derived from an EMBL/GenBank/DDBJ whole genome shotgun (WGS) entry which is preliminary data.</text>
</comment>
<keyword evidence="3" id="KW-1185">Reference proteome</keyword>
<feature type="signal peptide" evidence="1">
    <location>
        <begin position="1"/>
        <end position="19"/>
    </location>
</feature>
<feature type="chain" id="PRO_5045435372" description="Lipoprotein" evidence="1">
    <location>
        <begin position="20"/>
        <end position="221"/>
    </location>
</feature>
<reference evidence="3" key="1">
    <citation type="journal article" date="2019" name="Int. J. Syst. Evol. Microbiol.">
        <title>The Global Catalogue of Microorganisms (GCM) 10K type strain sequencing project: providing services to taxonomists for standard genome sequencing and annotation.</title>
        <authorList>
            <consortium name="The Broad Institute Genomics Platform"/>
            <consortium name="The Broad Institute Genome Sequencing Center for Infectious Disease"/>
            <person name="Wu L."/>
            <person name="Ma J."/>
        </authorList>
    </citation>
    <scope>NUCLEOTIDE SEQUENCE [LARGE SCALE GENOMIC DNA]</scope>
    <source>
        <strain evidence="3">NBRC 103166</strain>
    </source>
</reference>
<accession>A0ABQ6DZ53</accession>
<organism evidence="2 3">
    <name type="scientific">Psychromonas marina</name>
    <dbReference type="NCBI Taxonomy" id="88364"/>
    <lineage>
        <taxon>Bacteria</taxon>
        <taxon>Pseudomonadati</taxon>
        <taxon>Pseudomonadota</taxon>
        <taxon>Gammaproteobacteria</taxon>
        <taxon>Alteromonadales</taxon>
        <taxon>Psychromonadaceae</taxon>
        <taxon>Psychromonas</taxon>
    </lineage>
</organism>
<name>A0ABQ6DZ53_9GAMM</name>
<dbReference type="RefSeq" id="WP_284203501.1">
    <property type="nucleotide sequence ID" value="NZ_BSPQ01000003.1"/>
</dbReference>
<evidence type="ECO:0000256" key="1">
    <source>
        <dbReference type="SAM" id="SignalP"/>
    </source>
</evidence>
<dbReference type="EMBL" id="BSPQ01000003">
    <property type="protein sequence ID" value="GLS90372.1"/>
    <property type="molecule type" value="Genomic_DNA"/>
</dbReference>
<dbReference type="Proteomes" id="UP001157353">
    <property type="component" value="Unassembled WGS sequence"/>
</dbReference>
<evidence type="ECO:0000313" key="2">
    <source>
        <dbReference type="EMBL" id="GLS90372.1"/>
    </source>
</evidence>
<proteinExistence type="predicted"/>
<protein>
    <recommendedName>
        <fullName evidence="4">Lipoprotein</fullName>
    </recommendedName>
</protein>
<evidence type="ECO:0000313" key="3">
    <source>
        <dbReference type="Proteomes" id="UP001157353"/>
    </source>
</evidence>
<keyword evidence="1" id="KW-0732">Signal</keyword>
<evidence type="ECO:0008006" key="4">
    <source>
        <dbReference type="Google" id="ProtNLM"/>
    </source>
</evidence>
<sequence length="221" mass="24566">MKIKCLLLLSVFLTGCATAPKLTTIKAAESIKVTTFSPPSGYEFVAPITVVDGTGCGSFGYRGTYERAEIILRNKAYSLGADYVQINTVREPYLNYPDCFVNTYQIQGATYKNTLISSELEYNIKMPLVDLKDAKDFVAECPSENIKMIVNIESGGVLVGTLDGAEMEEKEPYDNFHVKNGRFIGSNQYNMVSFGLNTEEKITITSMKESILLQCVITNYY</sequence>
<gene>
    <name evidence="2" type="ORF">GCM10007916_14390</name>
</gene>
<dbReference type="PROSITE" id="PS51257">
    <property type="entry name" value="PROKAR_LIPOPROTEIN"/>
    <property type="match status" value="1"/>
</dbReference>